<dbReference type="Gene3D" id="3.40.50.300">
    <property type="entry name" value="P-loop containing nucleotide triphosphate hydrolases"/>
    <property type="match status" value="1"/>
</dbReference>
<organism evidence="1">
    <name type="scientific">Eucampia antarctica</name>
    <dbReference type="NCBI Taxonomy" id="49252"/>
    <lineage>
        <taxon>Eukaryota</taxon>
        <taxon>Sar</taxon>
        <taxon>Stramenopiles</taxon>
        <taxon>Ochrophyta</taxon>
        <taxon>Bacillariophyta</taxon>
        <taxon>Mediophyceae</taxon>
        <taxon>Biddulphiophycidae</taxon>
        <taxon>Hemiaulales</taxon>
        <taxon>Hemiaulaceae</taxon>
        <taxon>Eucampia</taxon>
    </lineage>
</organism>
<dbReference type="AlphaFoldDB" id="A0A7S2RWQ0"/>
<gene>
    <name evidence="1" type="ORF">EANT1437_LOCUS10192</name>
</gene>
<evidence type="ECO:0000313" key="1">
    <source>
        <dbReference type="EMBL" id="CAD9682954.1"/>
    </source>
</evidence>
<sequence length="129" mass="14578">MNHYILGRGKKSLKRVLFLLDARHGFKKTDFEFLESLQHDLKARTNLPPIQLVLTKCDLVTQNDLARRVVQVKQQLSNILIRQPSSLPVMLVSAKAGLGFNNIRGNRARGGILELQRELAGLVRKPQIS</sequence>
<proteinExistence type="predicted"/>
<dbReference type="PANTHER" id="PTHR47560">
    <property type="entry name" value="EXPRESSED PROTEIN"/>
    <property type="match status" value="1"/>
</dbReference>
<reference evidence="1" key="1">
    <citation type="submission" date="2021-01" db="EMBL/GenBank/DDBJ databases">
        <authorList>
            <person name="Corre E."/>
            <person name="Pelletier E."/>
            <person name="Niang G."/>
            <person name="Scheremetjew M."/>
            <person name="Finn R."/>
            <person name="Kale V."/>
            <person name="Holt S."/>
            <person name="Cochrane G."/>
            <person name="Meng A."/>
            <person name="Brown T."/>
            <person name="Cohen L."/>
        </authorList>
    </citation>
    <scope>NUCLEOTIDE SEQUENCE</scope>
    <source>
        <strain evidence="1">CCMP1452</strain>
    </source>
</reference>
<dbReference type="SUPFAM" id="SSF52540">
    <property type="entry name" value="P-loop containing nucleoside triphosphate hydrolases"/>
    <property type="match status" value="1"/>
</dbReference>
<dbReference type="InterPro" id="IPR027417">
    <property type="entry name" value="P-loop_NTPase"/>
</dbReference>
<dbReference type="PANTHER" id="PTHR47560:SF1">
    <property type="entry name" value="EXPRESSED PROTEIN"/>
    <property type="match status" value="1"/>
</dbReference>
<accession>A0A7S2RWQ0</accession>
<protein>
    <submittedName>
        <fullName evidence="1">Uncharacterized protein</fullName>
    </submittedName>
</protein>
<name>A0A7S2RWQ0_9STRA</name>
<dbReference type="EMBL" id="HBHI01019901">
    <property type="protein sequence ID" value="CAD9682954.1"/>
    <property type="molecule type" value="Transcribed_RNA"/>
</dbReference>